<feature type="region of interest" description="Disordered" evidence="1">
    <location>
        <begin position="1"/>
        <end position="98"/>
    </location>
</feature>
<name>A0ABQ4KKY0_9BACI</name>
<feature type="compositionally biased region" description="Basic and acidic residues" evidence="1">
    <location>
        <begin position="1"/>
        <end position="14"/>
    </location>
</feature>
<dbReference type="EMBL" id="BORB01000019">
    <property type="protein sequence ID" value="GIN58106.1"/>
    <property type="molecule type" value="Genomic_DNA"/>
</dbReference>
<accession>A0ABQ4KKY0</accession>
<organism evidence="2 3">
    <name type="scientific">Lederbergia ruris</name>
    <dbReference type="NCBI Taxonomy" id="217495"/>
    <lineage>
        <taxon>Bacteria</taxon>
        <taxon>Bacillati</taxon>
        <taxon>Bacillota</taxon>
        <taxon>Bacilli</taxon>
        <taxon>Bacillales</taxon>
        <taxon>Bacillaceae</taxon>
        <taxon>Lederbergia</taxon>
    </lineage>
</organism>
<evidence type="ECO:0000313" key="2">
    <source>
        <dbReference type="EMBL" id="GIN58106.1"/>
    </source>
</evidence>
<proteinExistence type="predicted"/>
<keyword evidence="3" id="KW-1185">Reference proteome</keyword>
<evidence type="ECO:0000256" key="1">
    <source>
        <dbReference type="SAM" id="MobiDB-lite"/>
    </source>
</evidence>
<gene>
    <name evidence="2" type="ORF">J8TS2_24250</name>
</gene>
<dbReference type="Proteomes" id="UP000679950">
    <property type="component" value="Unassembled WGS sequence"/>
</dbReference>
<feature type="compositionally biased region" description="Polar residues" evidence="1">
    <location>
        <begin position="63"/>
        <end position="76"/>
    </location>
</feature>
<evidence type="ECO:0000313" key="3">
    <source>
        <dbReference type="Proteomes" id="UP000679950"/>
    </source>
</evidence>
<protein>
    <submittedName>
        <fullName evidence="2">Uncharacterized protein</fullName>
    </submittedName>
</protein>
<sequence>MYYEEERRKARENFGNRNDLFPELEKGSPQQVHVELAKKAGIGKSPDITPDLGQGFGGKSDKANSLANLRQNSESPNLEGRESDGRTAEGEGTTGRER</sequence>
<comment type="caution">
    <text evidence="2">The sequence shown here is derived from an EMBL/GenBank/DDBJ whole genome shotgun (WGS) entry which is preliminary data.</text>
</comment>
<feature type="compositionally biased region" description="Basic and acidic residues" evidence="1">
    <location>
        <begin position="79"/>
        <end position="98"/>
    </location>
</feature>
<reference evidence="2 3" key="1">
    <citation type="submission" date="2021-03" db="EMBL/GenBank/DDBJ databases">
        <title>Antimicrobial resistance genes in bacteria isolated from Japanese honey, and their potential for conferring macrolide and lincosamide resistance in the American foulbrood pathogen Paenibacillus larvae.</title>
        <authorList>
            <person name="Okamoto M."/>
            <person name="Kumagai M."/>
            <person name="Kanamori H."/>
            <person name="Takamatsu D."/>
        </authorList>
    </citation>
    <scope>NUCLEOTIDE SEQUENCE [LARGE SCALE GENOMIC DNA]</scope>
    <source>
        <strain evidence="2 3">J8TS2</strain>
    </source>
</reference>